<dbReference type="AlphaFoldDB" id="A0A9D1V263"/>
<reference evidence="1" key="1">
    <citation type="journal article" date="2021" name="PeerJ">
        <title>Extensive microbial diversity within the chicken gut microbiome revealed by metagenomics and culture.</title>
        <authorList>
            <person name="Gilroy R."/>
            <person name="Ravi A."/>
            <person name="Getino M."/>
            <person name="Pursley I."/>
            <person name="Horton D.L."/>
            <person name="Alikhan N.F."/>
            <person name="Baker D."/>
            <person name="Gharbi K."/>
            <person name="Hall N."/>
            <person name="Watson M."/>
            <person name="Adriaenssens E.M."/>
            <person name="Foster-Nyarko E."/>
            <person name="Jarju S."/>
            <person name="Secka A."/>
            <person name="Antonio M."/>
            <person name="Oren A."/>
            <person name="Chaudhuri R.R."/>
            <person name="La Ragione R."/>
            <person name="Hildebrand F."/>
            <person name="Pallen M.J."/>
        </authorList>
    </citation>
    <scope>NUCLEOTIDE SEQUENCE</scope>
    <source>
        <strain evidence="1">2239</strain>
    </source>
</reference>
<sequence length="183" mass="20191">MPCVYILLTRTDTLFARLLHGVGGNKYTHASLALDRDLVRMYSFARRYEPFMLPGGFIRENIHAGVFGRCGGADSLLLELPVSRATYEAIERQMTVMASAGSCWDYDVLGLALAGLGIPHVRPGKYFCSQFVADVLERTGALTLPCHPSLIRPQDFACMPGFRVVYRGPLAWADLRRPLPAAA</sequence>
<evidence type="ECO:0000313" key="1">
    <source>
        <dbReference type="EMBL" id="HIX04578.1"/>
    </source>
</evidence>
<proteinExistence type="predicted"/>
<reference evidence="1" key="2">
    <citation type="submission" date="2021-04" db="EMBL/GenBank/DDBJ databases">
        <authorList>
            <person name="Gilroy R."/>
        </authorList>
    </citation>
    <scope>NUCLEOTIDE SEQUENCE</scope>
    <source>
        <strain evidence="1">2239</strain>
    </source>
</reference>
<dbReference type="SUPFAM" id="SSF54001">
    <property type="entry name" value="Cysteine proteinases"/>
    <property type="match status" value="1"/>
</dbReference>
<dbReference type="Gene3D" id="3.90.1720.10">
    <property type="entry name" value="endopeptidase domain like (from Nostoc punctiforme)"/>
    <property type="match status" value="1"/>
</dbReference>
<dbReference type="Proteomes" id="UP000824193">
    <property type="component" value="Unassembled WGS sequence"/>
</dbReference>
<comment type="caution">
    <text evidence="1">The sequence shown here is derived from an EMBL/GenBank/DDBJ whole genome shotgun (WGS) entry which is preliminary data.</text>
</comment>
<organism evidence="1 2">
    <name type="scientific">Candidatus Allofournierella pullicola</name>
    <dbReference type="NCBI Taxonomy" id="2838596"/>
    <lineage>
        <taxon>Bacteria</taxon>
        <taxon>Bacillati</taxon>
        <taxon>Bacillota</taxon>
        <taxon>Clostridia</taxon>
        <taxon>Eubacteriales</taxon>
        <taxon>Oscillospiraceae</taxon>
        <taxon>Allofournierella</taxon>
    </lineage>
</organism>
<dbReference type="EMBL" id="DXFW01000002">
    <property type="protein sequence ID" value="HIX04578.1"/>
    <property type="molecule type" value="Genomic_DNA"/>
</dbReference>
<dbReference type="InterPro" id="IPR038765">
    <property type="entry name" value="Papain-like_cys_pep_sf"/>
</dbReference>
<protein>
    <recommendedName>
        <fullName evidence="3">Permuted papain-like amidase YaeF/Yiix C92 family enzyme</fullName>
    </recommendedName>
</protein>
<accession>A0A9D1V263</accession>
<evidence type="ECO:0000313" key="2">
    <source>
        <dbReference type="Proteomes" id="UP000824193"/>
    </source>
</evidence>
<gene>
    <name evidence="1" type="ORF">H9865_00495</name>
</gene>
<name>A0A9D1V263_9FIRM</name>
<evidence type="ECO:0008006" key="3">
    <source>
        <dbReference type="Google" id="ProtNLM"/>
    </source>
</evidence>